<dbReference type="Pfam" id="PF26082">
    <property type="entry name" value="zf-C2H2_AcuF"/>
    <property type="match status" value="1"/>
</dbReference>
<dbReference type="PANTHER" id="PTHR35391:SF7">
    <property type="entry name" value="C2H2-TYPE DOMAIN-CONTAINING PROTEIN"/>
    <property type="match status" value="1"/>
</dbReference>
<feature type="region of interest" description="Disordered" evidence="1">
    <location>
        <begin position="483"/>
        <end position="513"/>
    </location>
</feature>
<proteinExistence type="predicted"/>
<evidence type="ECO:0000313" key="3">
    <source>
        <dbReference type="EMBL" id="PVH96312.1"/>
    </source>
</evidence>
<evidence type="ECO:0000259" key="2">
    <source>
        <dbReference type="Pfam" id="PF26082"/>
    </source>
</evidence>
<name>A0A2V1DDZ5_9PLEO</name>
<dbReference type="EMBL" id="KZ805468">
    <property type="protein sequence ID" value="PVH96312.1"/>
    <property type="molecule type" value="Genomic_DNA"/>
</dbReference>
<evidence type="ECO:0000313" key="4">
    <source>
        <dbReference type="Proteomes" id="UP000244855"/>
    </source>
</evidence>
<sequence length="513" mass="57905">MEPTIDILPRVPPLCRTVSRAFRDLYHHVQKNEYVLTEHTTLSIVDSSYRFKLWVKSQGLSSHSHGSFHRRTADFEDVIAAMQKVLNDISGCLVEALDVFNSTQFINLSKGSHRDSISQPQSQLGVDEVLGIIDTEAADNSSQSDIDSDTMTDPLSLLDEIVTDLAIMLKRLYRIATRLNNQSASTQSGASWKYKAVDHETGVDLLDVMVSYDERHLSERYPQMRGFLVRRLASANGARRRRFAYWRRHHDKLVKGPEVERETADLTQARVSTVATILKPSRSLLDETLPDQDESVNVVMADDDIDELRFPDLPGAALTGAVFECPYCFQILGSMTPKRWRDHIVDDLLPHMCTYEDCSQPGNLYHRRRDWAAHEARHGRNTGYQCPEHAGPVFLSQDQYEVHLYQNHSQAVAAFGMQELIKKSEIELVSEVRACPVCGEEDQHMVRHISRHLVAIALFALPRGGVGDDDDTWFGSDRAMSEGRLSDMSSLSFEDPGPSINEAPPAEEQLDEL</sequence>
<dbReference type="AlphaFoldDB" id="A0A2V1DDZ5"/>
<gene>
    <name evidence="3" type="ORF">DM02DRAFT_674913</name>
</gene>
<dbReference type="PANTHER" id="PTHR35391">
    <property type="entry name" value="C2H2-TYPE DOMAIN-CONTAINING PROTEIN-RELATED"/>
    <property type="match status" value="1"/>
</dbReference>
<dbReference type="STRING" id="97972.A0A2V1DDZ5"/>
<accession>A0A2V1DDZ5</accession>
<dbReference type="Proteomes" id="UP000244855">
    <property type="component" value="Unassembled WGS sequence"/>
</dbReference>
<feature type="domain" description="Oxidoreductase acuF-like C2H2 type zinc-finger" evidence="2">
    <location>
        <begin position="320"/>
        <end position="348"/>
    </location>
</feature>
<keyword evidence="4" id="KW-1185">Reference proteome</keyword>
<dbReference type="InterPro" id="IPR058925">
    <property type="entry name" value="zf-C2H2_AcuF"/>
</dbReference>
<dbReference type="OrthoDB" id="6161812at2759"/>
<organism evidence="3 4">
    <name type="scientific">Periconia macrospinosa</name>
    <dbReference type="NCBI Taxonomy" id="97972"/>
    <lineage>
        <taxon>Eukaryota</taxon>
        <taxon>Fungi</taxon>
        <taxon>Dikarya</taxon>
        <taxon>Ascomycota</taxon>
        <taxon>Pezizomycotina</taxon>
        <taxon>Dothideomycetes</taxon>
        <taxon>Pleosporomycetidae</taxon>
        <taxon>Pleosporales</taxon>
        <taxon>Massarineae</taxon>
        <taxon>Periconiaceae</taxon>
        <taxon>Periconia</taxon>
    </lineage>
</organism>
<evidence type="ECO:0000256" key="1">
    <source>
        <dbReference type="SAM" id="MobiDB-lite"/>
    </source>
</evidence>
<reference evidence="3 4" key="1">
    <citation type="journal article" date="2018" name="Sci. Rep.">
        <title>Comparative genomics provides insights into the lifestyle and reveals functional heterogeneity of dark septate endophytic fungi.</title>
        <authorList>
            <person name="Knapp D.G."/>
            <person name="Nemeth J.B."/>
            <person name="Barry K."/>
            <person name="Hainaut M."/>
            <person name="Henrissat B."/>
            <person name="Johnson J."/>
            <person name="Kuo A."/>
            <person name="Lim J.H.P."/>
            <person name="Lipzen A."/>
            <person name="Nolan M."/>
            <person name="Ohm R.A."/>
            <person name="Tamas L."/>
            <person name="Grigoriev I.V."/>
            <person name="Spatafora J.W."/>
            <person name="Nagy L.G."/>
            <person name="Kovacs G.M."/>
        </authorList>
    </citation>
    <scope>NUCLEOTIDE SEQUENCE [LARGE SCALE GENOMIC DNA]</scope>
    <source>
        <strain evidence="3 4">DSE2036</strain>
    </source>
</reference>
<protein>
    <recommendedName>
        <fullName evidence="2">Oxidoreductase acuF-like C2H2 type zinc-finger domain-containing protein</fullName>
    </recommendedName>
</protein>